<evidence type="ECO:0000313" key="1">
    <source>
        <dbReference type="EMBL" id="GBN26343.1"/>
    </source>
</evidence>
<gene>
    <name evidence="1" type="ORF">AVEN_233380_1</name>
</gene>
<protein>
    <submittedName>
        <fullName evidence="1">Uncharacterized protein</fullName>
    </submittedName>
</protein>
<feature type="non-terminal residue" evidence="1">
    <location>
        <position position="67"/>
    </location>
</feature>
<organism evidence="1 2">
    <name type="scientific">Araneus ventricosus</name>
    <name type="common">Orbweaver spider</name>
    <name type="synonym">Epeira ventricosa</name>
    <dbReference type="NCBI Taxonomy" id="182803"/>
    <lineage>
        <taxon>Eukaryota</taxon>
        <taxon>Metazoa</taxon>
        <taxon>Ecdysozoa</taxon>
        <taxon>Arthropoda</taxon>
        <taxon>Chelicerata</taxon>
        <taxon>Arachnida</taxon>
        <taxon>Araneae</taxon>
        <taxon>Araneomorphae</taxon>
        <taxon>Entelegynae</taxon>
        <taxon>Araneoidea</taxon>
        <taxon>Araneidae</taxon>
        <taxon>Araneus</taxon>
    </lineage>
</organism>
<name>A0A4Y2MI65_ARAVE</name>
<dbReference type="OrthoDB" id="10023262at2759"/>
<dbReference type="AlphaFoldDB" id="A0A4Y2MI65"/>
<proteinExistence type="predicted"/>
<dbReference type="Proteomes" id="UP000499080">
    <property type="component" value="Unassembled WGS sequence"/>
</dbReference>
<keyword evidence="2" id="KW-1185">Reference proteome</keyword>
<comment type="caution">
    <text evidence="1">The sequence shown here is derived from an EMBL/GenBank/DDBJ whole genome shotgun (WGS) entry which is preliminary data.</text>
</comment>
<evidence type="ECO:0000313" key="2">
    <source>
        <dbReference type="Proteomes" id="UP000499080"/>
    </source>
</evidence>
<dbReference type="EMBL" id="BGPR01007373">
    <property type="protein sequence ID" value="GBN26343.1"/>
    <property type="molecule type" value="Genomic_DNA"/>
</dbReference>
<accession>A0A4Y2MI65</accession>
<sequence>MDSIITSIITKFEDKDIPFKGGILHPHLMKREKKEDFIKDIKSFQKFYQIHNFKSEARLWYDVRTNK</sequence>
<reference evidence="1 2" key="1">
    <citation type="journal article" date="2019" name="Sci. Rep.">
        <title>Orb-weaving spider Araneus ventricosus genome elucidates the spidroin gene catalogue.</title>
        <authorList>
            <person name="Kono N."/>
            <person name="Nakamura H."/>
            <person name="Ohtoshi R."/>
            <person name="Moran D.A.P."/>
            <person name="Shinohara A."/>
            <person name="Yoshida Y."/>
            <person name="Fujiwara M."/>
            <person name="Mori M."/>
            <person name="Tomita M."/>
            <person name="Arakawa K."/>
        </authorList>
    </citation>
    <scope>NUCLEOTIDE SEQUENCE [LARGE SCALE GENOMIC DNA]</scope>
</reference>